<dbReference type="Proteomes" id="UP000183994">
    <property type="component" value="Unassembled WGS sequence"/>
</dbReference>
<dbReference type="OrthoDB" id="5508622at2"/>
<feature type="transmembrane region" description="Helical" evidence="1">
    <location>
        <begin position="26"/>
        <end position="45"/>
    </location>
</feature>
<gene>
    <name evidence="2" type="ORF">SAMN02745216_01025</name>
</gene>
<dbReference type="STRING" id="1121393.SAMN02745216_01025"/>
<keyword evidence="1" id="KW-1133">Transmembrane helix</keyword>
<dbReference type="AlphaFoldDB" id="A0A1M6GJ08"/>
<feature type="transmembrane region" description="Helical" evidence="1">
    <location>
        <begin position="54"/>
        <end position="73"/>
    </location>
</feature>
<sequence length="192" mass="21136">MAGTTQKNFPPFKFAPAWRSYEDFPWFVWALGWIALLKSSVWFFLEPASPQPAMLWKCLILSLPYLIMASGAWNLKRWAITGLALLGAFDLLFLISGAVEGEGLFKSAALMGASGEFNGMLILNKAVFIGARLGDLALIALAPKAWKYAGEWNQGLWRNVVDPEDKDGLRIMIAIIYVVLAVVTVHAFVAGV</sequence>
<reference evidence="3" key="1">
    <citation type="submission" date="2016-11" db="EMBL/GenBank/DDBJ databases">
        <authorList>
            <person name="Varghese N."/>
            <person name="Submissions S."/>
        </authorList>
    </citation>
    <scope>NUCLEOTIDE SEQUENCE [LARGE SCALE GENOMIC DNA]</scope>
    <source>
        <strain evidence="3">DSM 16219</strain>
    </source>
</reference>
<name>A0A1M6GJ08_9BACT</name>
<feature type="transmembrane region" description="Helical" evidence="1">
    <location>
        <begin position="169"/>
        <end position="189"/>
    </location>
</feature>
<protein>
    <submittedName>
        <fullName evidence="2">Uncharacterized protein</fullName>
    </submittedName>
</protein>
<organism evidence="2 3">
    <name type="scientific">Desulfatibacillum alkenivorans DSM 16219</name>
    <dbReference type="NCBI Taxonomy" id="1121393"/>
    <lineage>
        <taxon>Bacteria</taxon>
        <taxon>Pseudomonadati</taxon>
        <taxon>Thermodesulfobacteriota</taxon>
        <taxon>Desulfobacteria</taxon>
        <taxon>Desulfobacterales</taxon>
        <taxon>Desulfatibacillaceae</taxon>
        <taxon>Desulfatibacillum</taxon>
    </lineage>
</organism>
<evidence type="ECO:0000313" key="2">
    <source>
        <dbReference type="EMBL" id="SHJ09902.1"/>
    </source>
</evidence>
<feature type="transmembrane region" description="Helical" evidence="1">
    <location>
        <begin position="120"/>
        <end position="142"/>
    </location>
</feature>
<keyword evidence="1" id="KW-0812">Transmembrane</keyword>
<feature type="transmembrane region" description="Helical" evidence="1">
    <location>
        <begin position="79"/>
        <end position="99"/>
    </location>
</feature>
<keyword evidence="1" id="KW-0472">Membrane</keyword>
<evidence type="ECO:0000256" key="1">
    <source>
        <dbReference type="SAM" id="Phobius"/>
    </source>
</evidence>
<accession>A0A1M6GJ08</accession>
<dbReference type="RefSeq" id="WP_139264617.1">
    <property type="nucleotide sequence ID" value="NZ_FQZU01000004.1"/>
</dbReference>
<proteinExistence type="predicted"/>
<evidence type="ECO:0000313" key="3">
    <source>
        <dbReference type="Proteomes" id="UP000183994"/>
    </source>
</evidence>
<dbReference type="EMBL" id="FQZU01000004">
    <property type="protein sequence ID" value="SHJ09902.1"/>
    <property type="molecule type" value="Genomic_DNA"/>
</dbReference>
<keyword evidence="3" id="KW-1185">Reference proteome</keyword>